<protein>
    <submittedName>
        <fullName evidence="1">Uncharacterized protein</fullName>
    </submittedName>
</protein>
<dbReference type="EMBL" id="LAZR01040425">
    <property type="protein sequence ID" value="KKL14524.1"/>
    <property type="molecule type" value="Genomic_DNA"/>
</dbReference>
<accession>A0A0F9AXZ1</accession>
<comment type="caution">
    <text evidence="1">The sequence shown here is derived from an EMBL/GenBank/DDBJ whole genome shotgun (WGS) entry which is preliminary data.</text>
</comment>
<name>A0A0F9AXZ1_9ZZZZ</name>
<sequence>MTIGWSYNDPYYHYPSPEGWKYKIRSICGVTIHSTGVLANLLRGIKKECLECRDLRSGQIGLGL</sequence>
<evidence type="ECO:0000313" key="1">
    <source>
        <dbReference type="EMBL" id="KKL14524.1"/>
    </source>
</evidence>
<organism evidence="1">
    <name type="scientific">marine sediment metagenome</name>
    <dbReference type="NCBI Taxonomy" id="412755"/>
    <lineage>
        <taxon>unclassified sequences</taxon>
        <taxon>metagenomes</taxon>
        <taxon>ecological metagenomes</taxon>
    </lineage>
</organism>
<dbReference type="AlphaFoldDB" id="A0A0F9AXZ1"/>
<proteinExistence type="predicted"/>
<gene>
    <name evidence="1" type="ORF">LCGC14_2514790</name>
</gene>
<reference evidence="1" key="1">
    <citation type="journal article" date="2015" name="Nature">
        <title>Complex archaea that bridge the gap between prokaryotes and eukaryotes.</title>
        <authorList>
            <person name="Spang A."/>
            <person name="Saw J.H."/>
            <person name="Jorgensen S.L."/>
            <person name="Zaremba-Niedzwiedzka K."/>
            <person name="Martijn J."/>
            <person name="Lind A.E."/>
            <person name="van Eijk R."/>
            <person name="Schleper C."/>
            <person name="Guy L."/>
            <person name="Ettema T.J."/>
        </authorList>
    </citation>
    <scope>NUCLEOTIDE SEQUENCE</scope>
</reference>